<dbReference type="RefSeq" id="WP_183769566.1">
    <property type="nucleotide sequence ID" value="NZ_JACIDK010000001.1"/>
</dbReference>
<dbReference type="InterPro" id="IPR013216">
    <property type="entry name" value="Methyltransf_11"/>
</dbReference>
<organism evidence="2 3">
    <name type="scientific">Phenylobacterium haematophilum</name>
    <dbReference type="NCBI Taxonomy" id="98513"/>
    <lineage>
        <taxon>Bacteria</taxon>
        <taxon>Pseudomonadati</taxon>
        <taxon>Pseudomonadota</taxon>
        <taxon>Alphaproteobacteria</taxon>
        <taxon>Caulobacterales</taxon>
        <taxon>Caulobacteraceae</taxon>
        <taxon>Phenylobacterium</taxon>
    </lineage>
</organism>
<sequence length="252" mass="27151">MAVGGDVDYEQTGAGYGAQRRPDPVLAQRIRQALGPVRTVLNVGAGAGSYEPEDCYVLAVEPSAVMRAQRPPGAGLAIEGFAEALPLDDDSVDAAMAVATVHQWRDLAKGLAELRRVARGPVVVAAFDGSVLSQWWFNDYAPELLAAEQRRFPDIEAIAEGLGGQISIETVPIAADCVDGITDAFFARPERLLDPAVRAAQSSWGFVAPEVEPRFVETLSADLACGAWDARYGHWRRMATYDGSRRLIISRP</sequence>
<evidence type="ECO:0000313" key="2">
    <source>
        <dbReference type="EMBL" id="MBB3889559.1"/>
    </source>
</evidence>
<protein>
    <submittedName>
        <fullName evidence="2">SAM-dependent methyltransferase</fullName>
    </submittedName>
</protein>
<dbReference type="GO" id="GO:0008757">
    <property type="term" value="F:S-adenosylmethionine-dependent methyltransferase activity"/>
    <property type="evidence" value="ECO:0007669"/>
    <property type="project" value="InterPro"/>
</dbReference>
<dbReference type="Gene3D" id="3.40.50.150">
    <property type="entry name" value="Vaccinia Virus protein VP39"/>
    <property type="match status" value="1"/>
</dbReference>
<dbReference type="InterPro" id="IPR029063">
    <property type="entry name" value="SAM-dependent_MTases_sf"/>
</dbReference>
<keyword evidence="2" id="KW-0489">Methyltransferase</keyword>
<dbReference type="Pfam" id="PF08241">
    <property type="entry name" value="Methyltransf_11"/>
    <property type="match status" value="1"/>
</dbReference>
<proteinExistence type="predicted"/>
<comment type="caution">
    <text evidence="2">The sequence shown here is derived from an EMBL/GenBank/DDBJ whole genome shotgun (WGS) entry which is preliminary data.</text>
</comment>
<evidence type="ECO:0000313" key="3">
    <source>
        <dbReference type="Proteomes" id="UP000530564"/>
    </source>
</evidence>
<dbReference type="Proteomes" id="UP000530564">
    <property type="component" value="Unassembled WGS sequence"/>
</dbReference>
<gene>
    <name evidence="2" type="ORF">GGQ61_000256</name>
</gene>
<dbReference type="SUPFAM" id="SSF53335">
    <property type="entry name" value="S-adenosyl-L-methionine-dependent methyltransferases"/>
    <property type="match status" value="1"/>
</dbReference>
<dbReference type="AlphaFoldDB" id="A0A839ZUV8"/>
<keyword evidence="2" id="KW-0808">Transferase</keyword>
<dbReference type="GO" id="GO:0032259">
    <property type="term" value="P:methylation"/>
    <property type="evidence" value="ECO:0007669"/>
    <property type="project" value="UniProtKB-KW"/>
</dbReference>
<dbReference type="EMBL" id="JACIDK010000001">
    <property type="protein sequence ID" value="MBB3889559.1"/>
    <property type="molecule type" value="Genomic_DNA"/>
</dbReference>
<accession>A0A839ZUV8</accession>
<name>A0A839ZUV8_9CAUL</name>
<keyword evidence="3" id="KW-1185">Reference proteome</keyword>
<evidence type="ECO:0000259" key="1">
    <source>
        <dbReference type="Pfam" id="PF08241"/>
    </source>
</evidence>
<reference evidence="2 3" key="1">
    <citation type="submission" date="2020-08" db="EMBL/GenBank/DDBJ databases">
        <title>Genomic Encyclopedia of Type Strains, Phase IV (KMG-IV): sequencing the most valuable type-strain genomes for metagenomic binning, comparative biology and taxonomic classification.</title>
        <authorList>
            <person name="Goeker M."/>
        </authorList>
    </citation>
    <scope>NUCLEOTIDE SEQUENCE [LARGE SCALE GENOMIC DNA]</scope>
    <source>
        <strain evidence="2 3">DSM 21793</strain>
    </source>
</reference>
<feature type="domain" description="Methyltransferase type 11" evidence="1">
    <location>
        <begin position="41"/>
        <end position="119"/>
    </location>
</feature>